<dbReference type="GO" id="GO:0006334">
    <property type="term" value="P:nucleosome assembly"/>
    <property type="evidence" value="ECO:0007669"/>
    <property type="project" value="InterPro"/>
</dbReference>
<dbReference type="Gene3D" id="1.10.10.10">
    <property type="entry name" value="Winged helix-like DNA-binding domain superfamily/Winged helix DNA-binding domain"/>
    <property type="match status" value="1"/>
</dbReference>
<dbReference type="Proteomes" id="UP000694866">
    <property type="component" value="Unplaced"/>
</dbReference>
<sequence length="215" mass="24334">MINTPGKFLHLVVSAIKNLQERKGSSCRAIVNYISSLCDIPRDIAQRQVLTALKRGTTHGILRETDGHYCLPTSGSSECLEIATQELGLLDLTCRKRKQEARKRKSMKGSCGSAMRRKKSRSRKRRSSRSKSRGCAGSRGRSRKKSRGRSRKRSRGRGRKRSKNRARKSRSKYNCATMKSRSKKKKRKSKKDKNCACPPKPAAQNDHKCALNFPE</sequence>
<evidence type="ECO:0000256" key="1">
    <source>
        <dbReference type="SAM" id="MobiDB-lite"/>
    </source>
</evidence>
<accession>A0A9R1TDI6</accession>
<dbReference type="GeneID" id="105268987"/>
<dbReference type="RefSeq" id="XP_011307237.1">
    <property type="nucleotide sequence ID" value="XM_011308935.1"/>
</dbReference>
<feature type="compositionally biased region" description="Basic residues" evidence="1">
    <location>
        <begin position="115"/>
        <end position="132"/>
    </location>
</feature>
<feature type="compositionally biased region" description="Basic residues" evidence="1">
    <location>
        <begin position="180"/>
        <end position="191"/>
    </location>
</feature>
<dbReference type="GO" id="GO:0003677">
    <property type="term" value="F:DNA binding"/>
    <property type="evidence" value="ECO:0007669"/>
    <property type="project" value="InterPro"/>
</dbReference>
<dbReference type="Pfam" id="PF00538">
    <property type="entry name" value="Linker_histone"/>
    <property type="match status" value="1"/>
</dbReference>
<accession>A0A0C9QLG4</accession>
<dbReference type="EMBL" id="GBYB01004374">
    <property type="protein sequence ID" value="JAG74141.1"/>
    <property type="molecule type" value="Transcribed_RNA"/>
</dbReference>
<reference evidence="3" key="1">
    <citation type="submission" date="2015-01" db="EMBL/GenBank/DDBJ databases">
        <title>Transcriptome Assembly of Fopius arisanus.</title>
        <authorList>
            <person name="Geib S."/>
        </authorList>
    </citation>
    <scope>NUCLEOTIDE SEQUENCE</scope>
</reference>
<evidence type="ECO:0000313" key="5">
    <source>
        <dbReference type="RefSeq" id="XP_011307237.1"/>
    </source>
</evidence>
<dbReference type="InterPro" id="IPR005818">
    <property type="entry name" value="Histone_H1/H5_H15"/>
</dbReference>
<protein>
    <submittedName>
        <fullName evidence="3">H1E protein</fullName>
    </submittedName>
    <submittedName>
        <fullName evidence="5">Serine/arginine-rich splicing factor 6</fullName>
    </submittedName>
</protein>
<feature type="region of interest" description="Disordered" evidence="1">
    <location>
        <begin position="100"/>
        <end position="215"/>
    </location>
</feature>
<reference evidence="5" key="2">
    <citation type="submission" date="2025-04" db="UniProtKB">
        <authorList>
            <consortium name="RefSeq"/>
        </authorList>
    </citation>
    <scope>IDENTIFICATION</scope>
    <source>
        <strain evidence="5">USDA-PBARC FA_bdor</strain>
        <tissue evidence="5">Whole organism</tissue>
    </source>
</reference>
<dbReference type="AlphaFoldDB" id="A0A0C9QLG4"/>
<dbReference type="KEGG" id="fas:105268987"/>
<evidence type="ECO:0000313" key="3">
    <source>
        <dbReference type="EMBL" id="JAG74141.1"/>
    </source>
</evidence>
<evidence type="ECO:0000313" key="4">
    <source>
        <dbReference type="Proteomes" id="UP000694866"/>
    </source>
</evidence>
<keyword evidence="4" id="KW-1185">Reference proteome</keyword>
<feature type="domain" description="H15" evidence="2">
    <location>
        <begin position="2"/>
        <end position="68"/>
    </location>
</feature>
<feature type="compositionally biased region" description="Basic residues" evidence="1">
    <location>
        <begin position="140"/>
        <end position="171"/>
    </location>
</feature>
<name>A0A0C9QLG4_9HYME</name>
<dbReference type="InterPro" id="IPR036388">
    <property type="entry name" value="WH-like_DNA-bd_sf"/>
</dbReference>
<dbReference type="GO" id="GO:0000786">
    <property type="term" value="C:nucleosome"/>
    <property type="evidence" value="ECO:0007669"/>
    <property type="project" value="InterPro"/>
</dbReference>
<organism evidence="3">
    <name type="scientific">Fopius arisanus</name>
    <dbReference type="NCBI Taxonomy" id="64838"/>
    <lineage>
        <taxon>Eukaryota</taxon>
        <taxon>Metazoa</taxon>
        <taxon>Ecdysozoa</taxon>
        <taxon>Arthropoda</taxon>
        <taxon>Hexapoda</taxon>
        <taxon>Insecta</taxon>
        <taxon>Pterygota</taxon>
        <taxon>Neoptera</taxon>
        <taxon>Endopterygota</taxon>
        <taxon>Hymenoptera</taxon>
        <taxon>Apocrita</taxon>
        <taxon>Ichneumonoidea</taxon>
        <taxon>Braconidae</taxon>
        <taxon>Opiinae</taxon>
        <taxon>Fopius</taxon>
    </lineage>
</organism>
<dbReference type="SMART" id="SM00526">
    <property type="entry name" value="H15"/>
    <property type="match status" value="1"/>
</dbReference>
<dbReference type="InterPro" id="IPR036390">
    <property type="entry name" value="WH_DNA-bd_sf"/>
</dbReference>
<proteinExistence type="predicted"/>
<dbReference type="OrthoDB" id="1110759at2759"/>
<gene>
    <name evidence="3" type="primary">H1E</name>
    <name evidence="5" type="synonym">LOC105268987</name>
    <name evidence="3" type="ORF">g.12731</name>
</gene>
<dbReference type="SUPFAM" id="SSF46785">
    <property type="entry name" value="Winged helix' DNA-binding domain"/>
    <property type="match status" value="1"/>
</dbReference>
<evidence type="ECO:0000259" key="2">
    <source>
        <dbReference type="SMART" id="SM00526"/>
    </source>
</evidence>